<dbReference type="Gene3D" id="1.10.287.370">
    <property type="match status" value="1"/>
</dbReference>
<organism evidence="2 3">
    <name type="scientific">Hanseniaspora osmophila</name>
    <dbReference type="NCBI Taxonomy" id="56408"/>
    <lineage>
        <taxon>Eukaryota</taxon>
        <taxon>Fungi</taxon>
        <taxon>Dikarya</taxon>
        <taxon>Ascomycota</taxon>
        <taxon>Saccharomycotina</taxon>
        <taxon>Saccharomycetes</taxon>
        <taxon>Saccharomycodales</taxon>
        <taxon>Saccharomycodaceae</taxon>
        <taxon>Hanseniaspora</taxon>
    </lineage>
</organism>
<reference evidence="3" key="1">
    <citation type="journal article" date="2016" name="Genome Announc.">
        <title>Genome sequences of three species of Hanseniaspora isolated from spontaneous wine fermentations.</title>
        <authorList>
            <person name="Sternes P.R."/>
            <person name="Lee D."/>
            <person name="Kutyna D.R."/>
            <person name="Borneman A.R."/>
        </authorList>
    </citation>
    <scope>NUCLEOTIDE SEQUENCE [LARGE SCALE GENOMIC DNA]</scope>
    <source>
        <strain evidence="3">AWRI3579</strain>
    </source>
</reference>
<sequence length="120" mass="13799">MSQPPIQEMVSSLRNSRTQLSFVDQQLTQLKQQELVLKNTIEEVNSLPLSDASDDSGSTKGKVWRSCGRGFVLQDKKVYLKDLKQNNDTLNEHMRALSIKKEYLTTTIEKTVENMKKHMK</sequence>
<dbReference type="AlphaFoldDB" id="A0A1E5RI80"/>
<protein>
    <submittedName>
        <fullName evidence="2">Prefoldin subunit 1</fullName>
    </submittedName>
</protein>
<keyword evidence="3" id="KW-1185">Reference proteome</keyword>
<dbReference type="InParanoid" id="A0A1E5RI80"/>
<dbReference type="InterPro" id="IPR009053">
    <property type="entry name" value="Prefoldin"/>
</dbReference>
<dbReference type="Pfam" id="PF01920">
    <property type="entry name" value="Prefoldin_2"/>
    <property type="match status" value="1"/>
</dbReference>
<evidence type="ECO:0000256" key="1">
    <source>
        <dbReference type="ARBA" id="ARBA00008045"/>
    </source>
</evidence>
<dbReference type="STRING" id="56408.A0A1E5RI80"/>
<name>A0A1E5RI80_9ASCO</name>
<gene>
    <name evidence="2" type="ORF">AWRI3579_g1510</name>
</gene>
<dbReference type="GO" id="GO:0051082">
    <property type="term" value="F:unfolded protein binding"/>
    <property type="evidence" value="ECO:0007669"/>
    <property type="project" value="InterPro"/>
</dbReference>
<evidence type="ECO:0000313" key="2">
    <source>
        <dbReference type="EMBL" id="OEJ86586.1"/>
    </source>
</evidence>
<dbReference type="EMBL" id="LPNM01000006">
    <property type="protein sequence ID" value="OEJ86586.1"/>
    <property type="molecule type" value="Genomic_DNA"/>
</dbReference>
<dbReference type="GO" id="GO:0006457">
    <property type="term" value="P:protein folding"/>
    <property type="evidence" value="ECO:0007669"/>
    <property type="project" value="InterPro"/>
</dbReference>
<proteinExistence type="inferred from homology"/>
<comment type="similarity">
    <text evidence="1">Belongs to the prefoldin subunit beta family.</text>
</comment>
<dbReference type="Proteomes" id="UP000095728">
    <property type="component" value="Unassembled WGS sequence"/>
</dbReference>
<accession>A0A1E5RI80</accession>
<dbReference type="OrthoDB" id="2015447at2759"/>
<dbReference type="GO" id="GO:0016272">
    <property type="term" value="C:prefoldin complex"/>
    <property type="evidence" value="ECO:0007669"/>
    <property type="project" value="InterPro"/>
</dbReference>
<dbReference type="SUPFAM" id="SSF46579">
    <property type="entry name" value="Prefoldin"/>
    <property type="match status" value="1"/>
</dbReference>
<dbReference type="InterPro" id="IPR002777">
    <property type="entry name" value="PFD_beta-like"/>
</dbReference>
<evidence type="ECO:0000313" key="3">
    <source>
        <dbReference type="Proteomes" id="UP000095728"/>
    </source>
</evidence>
<comment type="caution">
    <text evidence="2">The sequence shown here is derived from an EMBL/GenBank/DDBJ whole genome shotgun (WGS) entry which is preliminary data.</text>
</comment>
<dbReference type="FunCoup" id="A0A1E5RI80">
    <property type="interactions" value="101"/>
</dbReference>